<evidence type="ECO:0000313" key="4">
    <source>
        <dbReference type="EMBL" id="SHL94199.1"/>
    </source>
</evidence>
<keyword evidence="1 4" id="KW-0808">Transferase</keyword>
<keyword evidence="5" id="KW-1185">Reference proteome</keyword>
<evidence type="ECO:0000256" key="1">
    <source>
        <dbReference type="ARBA" id="ARBA00022679"/>
    </source>
</evidence>
<accession>A0A1M7ERR3</accession>
<dbReference type="InterPro" id="IPR050832">
    <property type="entry name" value="Bact_Acetyltransf"/>
</dbReference>
<evidence type="ECO:0000256" key="2">
    <source>
        <dbReference type="ARBA" id="ARBA00023315"/>
    </source>
</evidence>
<keyword evidence="2" id="KW-0012">Acyltransferase</keyword>
<dbReference type="InterPro" id="IPR000182">
    <property type="entry name" value="GNAT_dom"/>
</dbReference>
<sequence>MNIQNSLIKDLSSDDYHLVYTDGCNIDFINLCNQLDDNLNEIVGGEKQRLQYIQYNGLADIHDVIVLYADDKPVGCASFKEYESGIAELKRVFVHDAYRGLGLSKQLMLAIEQKAIQQGYKELILETGAALVAAMGLYQSLGFHVIPNYGQYADMKESVCMRKYL</sequence>
<name>A0A1M7ERR3_9FIRM</name>
<dbReference type="PANTHER" id="PTHR43877">
    <property type="entry name" value="AMINOALKYLPHOSPHONATE N-ACETYLTRANSFERASE-RELATED-RELATED"/>
    <property type="match status" value="1"/>
</dbReference>
<protein>
    <submittedName>
        <fullName evidence="4">Acetyltransferase (GNAT) domain-containing protein</fullName>
    </submittedName>
</protein>
<dbReference type="Pfam" id="PF00583">
    <property type="entry name" value="Acetyltransf_1"/>
    <property type="match status" value="1"/>
</dbReference>
<dbReference type="Gene3D" id="3.40.630.30">
    <property type="match status" value="1"/>
</dbReference>
<proteinExistence type="predicted"/>
<dbReference type="PROSITE" id="PS51186">
    <property type="entry name" value="GNAT"/>
    <property type="match status" value="1"/>
</dbReference>
<dbReference type="PANTHER" id="PTHR43877:SF2">
    <property type="entry name" value="AMINOALKYLPHOSPHONATE N-ACETYLTRANSFERASE-RELATED"/>
    <property type="match status" value="1"/>
</dbReference>
<dbReference type="GO" id="GO:0016747">
    <property type="term" value="F:acyltransferase activity, transferring groups other than amino-acyl groups"/>
    <property type="evidence" value="ECO:0007669"/>
    <property type="project" value="InterPro"/>
</dbReference>
<dbReference type="RefSeq" id="WP_084139016.1">
    <property type="nucleotide sequence ID" value="NZ_FRCP01000005.1"/>
</dbReference>
<gene>
    <name evidence="4" type="ORF">SAMN02746066_00138</name>
</gene>
<dbReference type="EMBL" id="FRCP01000005">
    <property type="protein sequence ID" value="SHL94199.1"/>
    <property type="molecule type" value="Genomic_DNA"/>
</dbReference>
<feature type="domain" description="N-acetyltransferase" evidence="3">
    <location>
        <begin position="18"/>
        <end position="165"/>
    </location>
</feature>
<evidence type="ECO:0000313" key="5">
    <source>
        <dbReference type="Proteomes" id="UP000184038"/>
    </source>
</evidence>
<dbReference type="CDD" id="cd04301">
    <property type="entry name" value="NAT_SF"/>
    <property type="match status" value="1"/>
</dbReference>
<dbReference type="SUPFAM" id="SSF55729">
    <property type="entry name" value="Acyl-CoA N-acyltransferases (Nat)"/>
    <property type="match status" value="1"/>
</dbReference>
<dbReference type="InterPro" id="IPR016181">
    <property type="entry name" value="Acyl_CoA_acyltransferase"/>
</dbReference>
<dbReference type="OrthoDB" id="67353at2"/>
<dbReference type="STRING" id="1120996.SAMN02746066_00138"/>
<reference evidence="4 5" key="1">
    <citation type="submission" date="2016-11" db="EMBL/GenBank/DDBJ databases">
        <authorList>
            <person name="Jaros S."/>
            <person name="Januszkiewicz K."/>
            <person name="Wedrychowicz H."/>
        </authorList>
    </citation>
    <scope>NUCLEOTIDE SEQUENCE [LARGE SCALE GENOMIC DNA]</scope>
    <source>
        <strain evidence="4 5">DSM 15930</strain>
    </source>
</reference>
<organism evidence="4 5">
    <name type="scientific">Anaerosporobacter mobilis DSM 15930</name>
    <dbReference type="NCBI Taxonomy" id="1120996"/>
    <lineage>
        <taxon>Bacteria</taxon>
        <taxon>Bacillati</taxon>
        <taxon>Bacillota</taxon>
        <taxon>Clostridia</taxon>
        <taxon>Lachnospirales</taxon>
        <taxon>Lachnospiraceae</taxon>
        <taxon>Anaerosporobacter</taxon>
    </lineage>
</organism>
<evidence type="ECO:0000259" key="3">
    <source>
        <dbReference type="PROSITE" id="PS51186"/>
    </source>
</evidence>
<dbReference type="AlphaFoldDB" id="A0A1M7ERR3"/>
<dbReference type="Proteomes" id="UP000184038">
    <property type="component" value="Unassembled WGS sequence"/>
</dbReference>